<reference evidence="2 3" key="1">
    <citation type="journal article" date="2018" name="J. Invertebr. Pathol.">
        <title>New genotyping method for the causative agent of crayfish plague (Aphanomyces astaci) based on whole genome data.</title>
        <authorList>
            <person name="Minardi D."/>
            <person name="Studholme D.J."/>
            <person name="van der Giezen M."/>
            <person name="Pretto T."/>
            <person name="Oidtmann B."/>
        </authorList>
    </citation>
    <scope>NUCLEOTIDE SEQUENCE [LARGE SCALE GENOMIC DNA]</scope>
    <source>
        <strain evidence="2 3">KB13</strain>
    </source>
</reference>
<feature type="transmembrane region" description="Helical" evidence="1">
    <location>
        <begin position="202"/>
        <end position="223"/>
    </location>
</feature>
<protein>
    <submittedName>
        <fullName evidence="2">Uncharacterized protein</fullName>
    </submittedName>
</protein>
<evidence type="ECO:0000313" key="3">
    <source>
        <dbReference type="Proteomes" id="UP000275652"/>
    </source>
</evidence>
<keyword evidence="1" id="KW-0812">Transmembrane</keyword>
<proteinExistence type="predicted"/>
<dbReference type="Proteomes" id="UP000275652">
    <property type="component" value="Unassembled WGS sequence"/>
</dbReference>
<evidence type="ECO:0000256" key="1">
    <source>
        <dbReference type="SAM" id="Phobius"/>
    </source>
</evidence>
<keyword evidence="1" id="KW-1133">Transmembrane helix</keyword>
<sequence length="224" mass="24652">MDNNPTVIANHLWNLKFTDDSCIDTLAVELNDHVNRYRASMTLHTFNLLDASAISSIASDTYIWTYAFIADKDLWEVIKNSVSTPRAAGSPFVLDDVFSALRTVLDNRAKRASALGNLGAAVTAQPRTQYTSITHAVATPAPPAQCTILKSDYVRNIMRAGFDRTCFDKHGSASAKKRKRDVDASLRPIHRRRDDAMIAEGLVARVVSMAMVAQVVMTVTVLVL</sequence>
<name>A0A9X8E416_APHAT</name>
<evidence type="ECO:0000313" key="2">
    <source>
        <dbReference type="EMBL" id="RLO08555.1"/>
    </source>
</evidence>
<dbReference type="AlphaFoldDB" id="A0A9X8E416"/>
<gene>
    <name evidence="2" type="ORF">DYB28_000151</name>
</gene>
<accession>A0A9X8E416</accession>
<organism evidence="2 3">
    <name type="scientific">Aphanomyces astaci</name>
    <name type="common">Crayfish plague agent</name>
    <dbReference type="NCBI Taxonomy" id="112090"/>
    <lineage>
        <taxon>Eukaryota</taxon>
        <taxon>Sar</taxon>
        <taxon>Stramenopiles</taxon>
        <taxon>Oomycota</taxon>
        <taxon>Saprolegniomycetes</taxon>
        <taxon>Saprolegniales</taxon>
        <taxon>Verrucalvaceae</taxon>
        <taxon>Aphanomyces</taxon>
    </lineage>
</organism>
<dbReference type="EMBL" id="QUTI01021461">
    <property type="protein sequence ID" value="RLO08555.1"/>
    <property type="molecule type" value="Genomic_DNA"/>
</dbReference>
<comment type="caution">
    <text evidence="2">The sequence shown here is derived from an EMBL/GenBank/DDBJ whole genome shotgun (WGS) entry which is preliminary data.</text>
</comment>
<keyword evidence="1" id="KW-0472">Membrane</keyword>